<dbReference type="InterPro" id="IPR004635">
    <property type="entry name" value="Pept_S49_SppA"/>
</dbReference>
<dbReference type="Gene3D" id="6.20.330.10">
    <property type="match status" value="1"/>
</dbReference>
<dbReference type="GO" id="GO:0008236">
    <property type="term" value="F:serine-type peptidase activity"/>
    <property type="evidence" value="ECO:0007669"/>
    <property type="project" value="UniProtKB-KW"/>
</dbReference>
<dbReference type="PANTHER" id="PTHR42987:SF7">
    <property type="entry name" value="SIGNAL PEPTIDE PEPTIDASE SPPA-RELATED"/>
    <property type="match status" value="1"/>
</dbReference>
<name>B3E5X0_TRIL1</name>
<dbReference type="OrthoDB" id="9764363at2"/>
<dbReference type="GO" id="GO:0003993">
    <property type="term" value="F:acid phosphatase activity"/>
    <property type="evidence" value="ECO:0007669"/>
    <property type="project" value="UniProtKB-EC"/>
</dbReference>
<dbReference type="KEGG" id="glo:Glov_2497"/>
<comment type="similarity">
    <text evidence="1">Belongs to the peptidase S49 family.</text>
</comment>
<evidence type="ECO:0000256" key="1">
    <source>
        <dbReference type="ARBA" id="ARBA00008683"/>
    </source>
</evidence>
<sequence length="295" mass="31196">MSAKKILLIVGACFAGLLLLFLGSVVLAKLLFSDKEKGFVSGPGVGLVEVKGMIVDSTEPIRQLRHFAKKDSVKAVVLRIDSPGGVVGPSQEIYEEVRKLAARKKVVVSMGSLAASGGYYIAAPASVIYANPGTITASIGVLIKFSNLEGLFGKLGVSSTTIKTGSFKDAGAPDRPLSPEDRAMFQALIDSTHEQFVKAVAEGRKLPVDEVRRIADGRVLSGEQARALKLVDKLGNLPDAVEEAGRLAGISGEPALILPPKKKVNYLELLAEGAEEKFNGVLNKAVGRGLQVTYE</sequence>
<keyword evidence="7" id="KW-1185">Reference proteome</keyword>
<dbReference type="eggNOG" id="COG0616">
    <property type="taxonomic scope" value="Bacteria"/>
</dbReference>
<dbReference type="GO" id="GO:0006508">
    <property type="term" value="P:proteolysis"/>
    <property type="evidence" value="ECO:0007669"/>
    <property type="project" value="UniProtKB-KW"/>
</dbReference>
<dbReference type="SUPFAM" id="SSF52096">
    <property type="entry name" value="ClpP/crotonase"/>
    <property type="match status" value="1"/>
</dbReference>
<protein>
    <submittedName>
        <fullName evidence="6">Signal peptide peptidase SppA, 36K type</fullName>
        <ecNumber evidence="6">3.1.3.2</ecNumber>
    </submittedName>
</protein>
<dbReference type="Proteomes" id="UP000002420">
    <property type="component" value="Chromosome"/>
</dbReference>
<dbReference type="InterPro" id="IPR002142">
    <property type="entry name" value="Peptidase_S49"/>
</dbReference>
<dbReference type="EMBL" id="CP001089">
    <property type="protein sequence ID" value="ACD96211.1"/>
    <property type="molecule type" value="Genomic_DNA"/>
</dbReference>
<feature type="domain" description="Peptidase S49" evidence="5">
    <location>
        <begin position="100"/>
        <end position="250"/>
    </location>
</feature>
<organism evidence="6 7">
    <name type="scientific">Trichlorobacter lovleyi (strain ATCC BAA-1151 / DSM 17278 / SZ)</name>
    <name type="common">Geobacter lovleyi</name>
    <dbReference type="NCBI Taxonomy" id="398767"/>
    <lineage>
        <taxon>Bacteria</taxon>
        <taxon>Pseudomonadati</taxon>
        <taxon>Thermodesulfobacteriota</taxon>
        <taxon>Desulfuromonadia</taxon>
        <taxon>Geobacterales</taxon>
        <taxon>Geobacteraceae</taxon>
        <taxon>Trichlorobacter</taxon>
    </lineage>
</organism>
<keyword evidence="3 6" id="KW-0378">Hydrolase</keyword>
<reference evidence="6 7" key="1">
    <citation type="submission" date="2008-05" db="EMBL/GenBank/DDBJ databases">
        <title>Complete sequence of chromosome of Geobacter lovleyi SZ.</title>
        <authorList>
            <consortium name="US DOE Joint Genome Institute"/>
            <person name="Lucas S."/>
            <person name="Copeland A."/>
            <person name="Lapidus A."/>
            <person name="Glavina del Rio T."/>
            <person name="Dalin E."/>
            <person name="Tice H."/>
            <person name="Bruce D."/>
            <person name="Goodwin L."/>
            <person name="Pitluck S."/>
            <person name="Chertkov O."/>
            <person name="Meincke L."/>
            <person name="Brettin T."/>
            <person name="Detter J.C."/>
            <person name="Han C."/>
            <person name="Tapia R."/>
            <person name="Kuske C.R."/>
            <person name="Schmutz J."/>
            <person name="Larimer F."/>
            <person name="Land M."/>
            <person name="Hauser L."/>
            <person name="Kyrpides N."/>
            <person name="Mikhailova N."/>
            <person name="Sung Y."/>
            <person name="Fletcher K.E."/>
            <person name="Ritalahti K.M."/>
            <person name="Loeffler F.E."/>
            <person name="Richardson P."/>
        </authorList>
    </citation>
    <scope>NUCLEOTIDE SEQUENCE [LARGE SCALE GENOMIC DNA]</scope>
    <source>
        <strain evidence="7">ATCC BAA-1151 / DSM 17278 / SZ</strain>
    </source>
</reference>
<dbReference type="Gene3D" id="3.90.226.10">
    <property type="entry name" value="2-enoyl-CoA Hydratase, Chain A, domain 1"/>
    <property type="match status" value="1"/>
</dbReference>
<keyword evidence="2" id="KW-0645">Protease</keyword>
<dbReference type="HOGENOM" id="CLU_046540_0_0_7"/>
<dbReference type="CDD" id="cd07023">
    <property type="entry name" value="S49_Sppa_N_C"/>
    <property type="match status" value="1"/>
</dbReference>
<accession>B3E5X0</accession>
<evidence type="ECO:0000313" key="6">
    <source>
        <dbReference type="EMBL" id="ACD96211.1"/>
    </source>
</evidence>
<dbReference type="InterPro" id="IPR047272">
    <property type="entry name" value="S49_SppA_C"/>
</dbReference>
<dbReference type="Pfam" id="PF01343">
    <property type="entry name" value="Peptidase_S49"/>
    <property type="match status" value="1"/>
</dbReference>
<dbReference type="InterPro" id="IPR029045">
    <property type="entry name" value="ClpP/crotonase-like_dom_sf"/>
</dbReference>
<dbReference type="RefSeq" id="WP_012470544.1">
    <property type="nucleotide sequence ID" value="NC_010814.1"/>
</dbReference>
<dbReference type="NCBIfam" id="TIGR00706">
    <property type="entry name" value="SppA_dom"/>
    <property type="match status" value="1"/>
</dbReference>
<dbReference type="EC" id="3.1.3.2" evidence="6"/>
<evidence type="ECO:0000313" key="7">
    <source>
        <dbReference type="Proteomes" id="UP000002420"/>
    </source>
</evidence>
<evidence type="ECO:0000259" key="5">
    <source>
        <dbReference type="Pfam" id="PF01343"/>
    </source>
</evidence>
<evidence type="ECO:0000256" key="3">
    <source>
        <dbReference type="ARBA" id="ARBA00022801"/>
    </source>
</evidence>
<keyword evidence="4" id="KW-0720">Serine protease</keyword>
<gene>
    <name evidence="6" type="ordered locus">Glov_2497</name>
</gene>
<dbReference type="AlphaFoldDB" id="B3E5X0"/>
<dbReference type="STRING" id="398767.Glov_2497"/>
<evidence type="ECO:0000256" key="4">
    <source>
        <dbReference type="ARBA" id="ARBA00022825"/>
    </source>
</evidence>
<proteinExistence type="inferred from homology"/>
<evidence type="ECO:0000256" key="2">
    <source>
        <dbReference type="ARBA" id="ARBA00022670"/>
    </source>
</evidence>
<dbReference type="PANTHER" id="PTHR42987">
    <property type="entry name" value="PEPTIDASE S49"/>
    <property type="match status" value="1"/>
</dbReference>